<name>A0A2B8BAQ5_9PROT</name>
<sequence length="65" mass="7100">MVEDCPVSNNLAPDLRLSPEEVREMAAEYKLSPLWVRLALLLRPANRAALVALLGWASGLPHPPA</sequence>
<reference evidence="2" key="1">
    <citation type="submission" date="2017-10" db="EMBL/GenBank/DDBJ databases">
        <authorList>
            <person name="Kravchenko I.K."/>
            <person name="Grouzdev D.S."/>
        </authorList>
    </citation>
    <scope>NUCLEOTIDE SEQUENCE [LARGE SCALE GENOMIC DNA]</scope>
    <source>
        <strain evidence="2">B2</strain>
    </source>
</reference>
<protein>
    <submittedName>
        <fullName evidence="1">Uncharacterized protein</fullName>
    </submittedName>
</protein>
<accession>A0A2B8BAQ5</accession>
<proteinExistence type="predicted"/>
<dbReference type="EMBL" id="PDKW01000042">
    <property type="protein sequence ID" value="PGH55826.1"/>
    <property type="molecule type" value="Genomic_DNA"/>
</dbReference>
<dbReference type="AlphaFoldDB" id="A0A2B8BAQ5"/>
<keyword evidence="2" id="KW-1185">Reference proteome</keyword>
<organism evidence="1 2">
    <name type="scientific">Azospirillum palustre</name>
    <dbReference type="NCBI Taxonomy" id="2044885"/>
    <lineage>
        <taxon>Bacteria</taxon>
        <taxon>Pseudomonadati</taxon>
        <taxon>Pseudomonadota</taxon>
        <taxon>Alphaproteobacteria</taxon>
        <taxon>Rhodospirillales</taxon>
        <taxon>Azospirillaceae</taxon>
        <taxon>Azospirillum</taxon>
    </lineage>
</organism>
<evidence type="ECO:0000313" key="1">
    <source>
        <dbReference type="EMBL" id="PGH55826.1"/>
    </source>
</evidence>
<dbReference type="Proteomes" id="UP000225379">
    <property type="component" value="Unassembled WGS sequence"/>
</dbReference>
<evidence type="ECO:0000313" key="2">
    <source>
        <dbReference type="Proteomes" id="UP000225379"/>
    </source>
</evidence>
<comment type="caution">
    <text evidence="1">The sequence shown here is derived from an EMBL/GenBank/DDBJ whole genome shotgun (WGS) entry which is preliminary data.</text>
</comment>
<gene>
    <name evidence="1" type="ORF">CRT60_21445</name>
</gene>